<keyword evidence="6 15" id="KW-0489">Methyltransferase</keyword>
<evidence type="ECO:0000313" key="16">
    <source>
        <dbReference type="Proteomes" id="UP000249061"/>
    </source>
</evidence>
<feature type="domain" description="Cobalamin-independent methionine synthase MetE C-terminal/archaeal" evidence="13">
    <location>
        <begin position="275"/>
        <end position="427"/>
    </location>
</feature>
<evidence type="ECO:0000256" key="6">
    <source>
        <dbReference type="ARBA" id="ARBA00022603"/>
    </source>
</evidence>
<evidence type="ECO:0000313" key="15">
    <source>
        <dbReference type="EMBL" id="PZR02605.1"/>
    </source>
</evidence>
<keyword evidence="10" id="KW-0862">Zinc</keyword>
<gene>
    <name evidence="15" type="ORF">DI536_36870</name>
</gene>
<dbReference type="EMBL" id="QFQP01000182">
    <property type="protein sequence ID" value="PZR02605.1"/>
    <property type="molecule type" value="Genomic_DNA"/>
</dbReference>
<evidence type="ECO:0000256" key="10">
    <source>
        <dbReference type="ARBA" id="ARBA00022833"/>
    </source>
</evidence>
<evidence type="ECO:0000256" key="9">
    <source>
        <dbReference type="ARBA" id="ARBA00022723"/>
    </source>
</evidence>
<dbReference type="Proteomes" id="UP000249061">
    <property type="component" value="Unassembled WGS sequence"/>
</dbReference>
<evidence type="ECO:0000256" key="3">
    <source>
        <dbReference type="ARBA" id="ARBA00004681"/>
    </source>
</evidence>
<dbReference type="InterPro" id="IPR013215">
    <property type="entry name" value="Cbl-indep_Met_Synth_N"/>
</dbReference>
<evidence type="ECO:0000256" key="1">
    <source>
        <dbReference type="ARBA" id="ARBA00001947"/>
    </source>
</evidence>
<dbReference type="SUPFAM" id="SSF51726">
    <property type="entry name" value="UROD/MetE-like"/>
    <property type="match status" value="2"/>
</dbReference>
<evidence type="ECO:0000259" key="14">
    <source>
        <dbReference type="Pfam" id="PF08267"/>
    </source>
</evidence>
<evidence type="ECO:0000259" key="13">
    <source>
        <dbReference type="Pfam" id="PF01717"/>
    </source>
</evidence>
<feature type="non-terminal residue" evidence="15">
    <location>
        <position position="1"/>
    </location>
</feature>
<dbReference type="PANTHER" id="PTHR30519">
    <property type="entry name" value="5-METHYLTETRAHYDROPTEROYLTRIGLUTAMATE--HOMOCYSTEINE METHYLTRANSFERASE"/>
    <property type="match status" value="1"/>
</dbReference>
<evidence type="ECO:0000256" key="11">
    <source>
        <dbReference type="ARBA" id="ARBA00023167"/>
    </source>
</evidence>
<comment type="function">
    <text evidence="2">Catalyzes the transfer of a methyl group from 5-methyltetrahydrofolate to homocysteine resulting in methionine formation.</text>
</comment>
<accession>A0A2W5SSY0</accession>
<feature type="domain" description="Cobalamin-independent methionine synthase MetE N-terminal" evidence="14">
    <location>
        <begin position="1"/>
        <end position="152"/>
    </location>
</feature>
<organism evidence="15 16">
    <name type="scientific">Archangium gephyra</name>
    <dbReference type="NCBI Taxonomy" id="48"/>
    <lineage>
        <taxon>Bacteria</taxon>
        <taxon>Pseudomonadati</taxon>
        <taxon>Myxococcota</taxon>
        <taxon>Myxococcia</taxon>
        <taxon>Myxococcales</taxon>
        <taxon>Cystobacterineae</taxon>
        <taxon>Archangiaceae</taxon>
        <taxon>Archangium</taxon>
    </lineage>
</organism>
<dbReference type="GO" id="GO:0009086">
    <property type="term" value="P:methionine biosynthetic process"/>
    <property type="evidence" value="ECO:0007669"/>
    <property type="project" value="UniProtKB-KW"/>
</dbReference>
<dbReference type="CDD" id="cd03311">
    <property type="entry name" value="CIMS_C_terminal_like"/>
    <property type="match status" value="1"/>
</dbReference>
<proteinExistence type="inferred from homology"/>
<comment type="pathway">
    <text evidence="3">Amino-acid biosynthesis; L-methionine biosynthesis via de novo pathway; L-methionine from L-homocysteine (MetE route): step 1/1.</text>
</comment>
<keyword evidence="8 15" id="KW-0808">Transferase</keyword>
<comment type="similarity">
    <text evidence="4">Belongs to the vitamin-B12 independent methionine synthase family.</text>
</comment>
<feature type="non-terminal residue" evidence="15">
    <location>
        <position position="427"/>
    </location>
</feature>
<protein>
    <recommendedName>
        <fullName evidence="5">5-methyltetrahydropteroyltriglutamate--homocysteine S-methyltransferase</fullName>
        <ecNumber evidence="5">2.1.1.14</ecNumber>
    </recommendedName>
</protein>
<dbReference type="InterPro" id="IPR038071">
    <property type="entry name" value="UROD/MetE-like_sf"/>
</dbReference>
<dbReference type="AlphaFoldDB" id="A0A2W5SSY0"/>
<evidence type="ECO:0000256" key="2">
    <source>
        <dbReference type="ARBA" id="ARBA00002777"/>
    </source>
</evidence>
<evidence type="ECO:0000256" key="4">
    <source>
        <dbReference type="ARBA" id="ARBA00009553"/>
    </source>
</evidence>
<comment type="caution">
    <text evidence="15">The sequence shown here is derived from an EMBL/GenBank/DDBJ whole genome shotgun (WGS) entry which is preliminary data.</text>
</comment>
<dbReference type="GO" id="GO:0008270">
    <property type="term" value="F:zinc ion binding"/>
    <property type="evidence" value="ECO:0007669"/>
    <property type="project" value="InterPro"/>
</dbReference>
<dbReference type="UniPathway" id="UPA00051">
    <property type="reaction ID" value="UER00082"/>
</dbReference>
<reference evidence="15 16" key="1">
    <citation type="submission" date="2017-08" db="EMBL/GenBank/DDBJ databases">
        <title>Infants hospitalized years apart are colonized by the same room-sourced microbial strains.</title>
        <authorList>
            <person name="Brooks B."/>
            <person name="Olm M.R."/>
            <person name="Firek B.A."/>
            <person name="Baker R."/>
            <person name="Thomas B.C."/>
            <person name="Morowitz M.J."/>
            <person name="Banfield J.F."/>
        </authorList>
    </citation>
    <scope>NUCLEOTIDE SEQUENCE [LARGE SCALE GENOMIC DNA]</scope>
    <source>
        <strain evidence="15">S2_003_000_R2_14</strain>
    </source>
</reference>
<dbReference type="Pfam" id="PF01717">
    <property type="entry name" value="Meth_synt_2"/>
    <property type="match status" value="1"/>
</dbReference>
<evidence type="ECO:0000256" key="12">
    <source>
        <dbReference type="SAM" id="MobiDB-lite"/>
    </source>
</evidence>
<dbReference type="NCBIfam" id="NF003556">
    <property type="entry name" value="PRK05222.1"/>
    <property type="match status" value="1"/>
</dbReference>
<keyword evidence="9" id="KW-0479">Metal-binding</keyword>
<evidence type="ECO:0000256" key="5">
    <source>
        <dbReference type="ARBA" id="ARBA00012034"/>
    </source>
</evidence>
<keyword evidence="11" id="KW-0486">Methionine biosynthesis</keyword>
<name>A0A2W5SSY0_9BACT</name>
<comment type="cofactor">
    <cofactor evidence="1">
        <name>Zn(2+)</name>
        <dbReference type="ChEBI" id="CHEBI:29105"/>
    </cofactor>
</comment>
<keyword evidence="7" id="KW-0028">Amino-acid biosynthesis</keyword>
<dbReference type="Gene3D" id="3.20.20.210">
    <property type="match status" value="2"/>
</dbReference>
<dbReference type="EC" id="2.1.1.14" evidence="5"/>
<dbReference type="InterPro" id="IPR002629">
    <property type="entry name" value="Met_Synth_C/arc"/>
</dbReference>
<dbReference type="GO" id="GO:0032259">
    <property type="term" value="P:methylation"/>
    <property type="evidence" value="ECO:0007669"/>
    <property type="project" value="UniProtKB-KW"/>
</dbReference>
<dbReference type="Pfam" id="PF08267">
    <property type="entry name" value="Meth_synt_1"/>
    <property type="match status" value="1"/>
</dbReference>
<feature type="region of interest" description="Disordered" evidence="12">
    <location>
        <begin position="237"/>
        <end position="257"/>
    </location>
</feature>
<dbReference type="GO" id="GO:0003871">
    <property type="term" value="F:5-methyltetrahydropteroyltriglutamate-homocysteine S-methyltransferase activity"/>
    <property type="evidence" value="ECO:0007669"/>
    <property type="project" value="UniProtKB-EC"/>
</dbReference>
<evidence type="ECO:0000256" key="8">
    <source>
        <dbReference type="ARBA" id="ARBA00022679"/>
    </source>
</evidence>
<evidence type="ECO:0000256" key="7">
    <source>
        <dbReference type="ARBA" id="ARBA00022605"/>
    </source>
</evidence>
<sequence>PVLLGPVSFLLLAKTVDGSDRLALLDRLLPVYADLLSKLHDAGADWVQIDEPCLVLDLDDAARDAYVRAYAALAKGTRPSLLLATYFGRLGDNLPLACALPVDGLHVDLVRGKEQLDEVLRQLPKGRVLSAGLVDGRNIWRTNLDNALILAKYAQGHVGDRALWLSPSCSLLHVPVDLAGEKALPVDLKSWLAFARQKIEELRLLADALQDPRAADVGLALARDRIESRRQSRRVHRPEVAARLASPEAGDIDRDSPYPQRRIAQATLLGLPAYPTTTIGSFPQTHEVREARARNKGGKLSDADYEAFLREETERCVRFQEEIGIDVLVHGEFERNDMVEYFGEQLDGFAFTKNGWVQSYGSRCVKPPVIYGDVSRPAPMTVRWSQYAQSLTDRPMKGMLTGPVTVLQWSFVRDDQTRAQTCRQIAL</sequence>